<evidence type="ECO:0000313" key="2">
    <source>
        <dbReference type="EMBL" id="QCT73149.1"/>
    </source>
</evidence>
<name>A0A4P9CBW2_EUBML</name>
<feature type="coiled-coil region" evidence="1">
    <location>
        <begin position="52"/>
        <end position="79"/>
    </location>
</feature>
<organism evidence="2 3">
    <name type="scientific">Eubacterium maltosivorans</name>
    <dbReference type="NCBI Taxonomy" id="2041044"/>
    <lineage>
        <taxon>Bacteria</taxon>
        <taxon>Bacillati</taxon>
        <taxon>Bacillota</taxon>
        <taxon>Clostridia</taxon>
        <taxon>Eubacteriales</taxon>
        <taxon>Eubacteriaceae</taxon>
        <taxon>Eubacterium</taxon>
    </lineage>
</organism>
<evidence type="ECO:0000256" key="1">
    <source>
        <dbReference type="SAM" id="Coils"/>
    </source>
</evidence>
<dbReference type="Pfam" id="PF05402">
    <property type="entry name" value="PqqD"/>
    <property type="match status" value="1"/>
</dbReference>
<accession>A0A4P9CBW2</accession>
<gene>
    <name evidence="2" type="ORF">CPZ25_018125</name>
</gene>
<keyword evidence="1" id="KW-0175">Coiled coil</keyword>
<keyword evidence="3" id="KW-1185">Reference proteome</keyword>
<protein>
    <submittedName>
        <fullName evidence="2">PqqD family protein</fullName>
    </submittedName>
</protein>
<evidence type="ECO:0000313" key="3">
    <source>
        <dbReference type="Proteomes" id="UP000218387"/>
    </source>
</evidence>
<proteinExistence type="predicted"/>
<dbReference type="AlphaFoldDB" id="A0A4P9CBW2"/>
<dbReference type="EMBL" id="CP029487">
    <property type="protein sequence ID" value="QCT73149.1"/>
    <property type="molecule type" value="Genomic_DNA"/>
</dbReference>
<dbReference type="InterPro" id="IPR008792">
    <property type="entry name" value="PQQD"/>
</dbReference>
<reference evidence="2 3" key="1">
    <citation type="submission" date="2018-05" db="EMBL/GenBank/DDBJ databases">
        <title>Genome comparison of Eubacterium sp.</title>
        <authorList>
            <person name="Feng Y."/>
            <person name="Sanchez-Andrea I."/>
            <person name="Stams A.J.M."/>
            <person name="De Vos W.M."/>
        </authorList>
    </citation>
    <scope>NUCLEOTIDE SEQUENCE [LARGE SCALE GENOMIC DNA]</scope>
    <source>
        <strain evidence="2 3">YI</strain>
    </source>
</reference>
<dbReference type="RefSeq" id="WP_096919002.1">
    <property type="nucleotide sequence ID" value="NZ_CP029487.1"/>
</dbReference>
<dbReference type="KEGG" id="emt:CPZ25_018125"/>
<dbReference type="Proteomes" id="UP000218387">
    <property type="component" value="Chromosome"/>
</dbReference>
<dbReference type="InterPro" id="IPR041881">
    <property type="entry name" value="PqqD_sf"/>
</dbReference>
<sequence length="88" mass="9581">MKIKNGYILREVAGEAVVVPSGEVSLNFQGIISLNETGALLWKQLEQGCEQKDLVQALLEEYEVDAETAEKDVEEFLKLAGDAGLIDG</sequence>
<dbReference type="Gene3D" id="1.10.10.1150">
    <property type="entry name" value="Coenzyme PQQ synthesis protein D (PqqD)"/>
    <property type="match status" value="1"/>
</dbReference>